<name>A0A2J8A3F2_9CHLO</name>
<proteinExistence type="predicted"/>
<protein>
    <submittedName>
        <fullName evidence="5">Uncharacterized protein</fullName>
    </submittedName>
</protein>
<dbReference type="Gene3D" id="1.10.1200.210">
    <property type="entry name" value="Chaperonin-like RbcX"/>
    <property type="match status" value="1"/>
</dbReference>
<evidence type="ECO:0000256" key="2">
    <source>
        <dbReference type="ARBA" id="ARBA00023186"/>
    </source>
</evidence>
<dbReference type="EMBL" id="PGGS01000200">
    <property type="protein sequence ID" value="PNH07055.1"/>
    <property type="molecule type" value="Genomic_DNA"/>
</dbReference>
<dbReference type="InterPro" id="IPR003435">
    <property type="entry name" value="Chaperonin_RcbX"/>
</dbReference>
<dbReference type="PANTHER" id="PTHR33791:SF1">
    <property type="entry name" value="RUBISCO CHAPERONE RBCX"/>
    <property type="match status" value="1"/>
</dbReference>
<accession>A0A2J8A3F2</accession>
<dbReference type="GO" id="GO:0015977">
    <property type="term" value="P:carbon fixation"/>
    <property type="evidence" value="ECO:0007669"/>
    <property type="project" value="UniProtKB-KW"/>
</dbReference>
<feature type="compositionally biased region" description="Low complexity" evidence="4">
    <location>
        <begin position="1"/>
        <end position="30"/>
    </location>
</feature>
<evidence type="ECO:0000256" key="3">
    <source>
        <dbReference type="ARBA" id="ARBA00023300"/>
    </source>
</evidence>
<dbReference type="GO" id="GO:0044183">
    <property type="term" value="F:protein folding chaperone"/>
    <property type="evidence" value="ECO:0007669"/>
    <property type="project" value="InterPro"/>
</dbReference>
<feature type="region of interest" description="Disordered" evidence="4">
    <location>
        <begin position="1"/>
        <end position="35"/>
    </location>
</feature>
<evidence type="ECO:0000256" key="1">
    <source>
        <dbReference type="ARBA" id="ARBA00022531"/>
    </source>
</evidence>
<dbReference type="Proteomes" id="UP000236333">
    <property type="component" value="Unassembled WGS sequence"/>
</dbReference>
<keyword evidence="1" id="KW-0602">Photosynthesis</keyword>
<keyword evidence="6" id="KW-1185">Reference proteome</keyword>
<gene>
    <name evidence="5" type="ORF">TSOC_006508</name>
</gene>
<evidence type="ECO:0000313" key="5">
    <source>
        <dbReference type="EMBL" id="PNH07055.1"/>
    </source>
</evidence>
<dbReference type="GO" id="GO:0015979">
    <property type="term" value="P:photosynthesis"/>
    <property type="evidence" value="ECO:0007669"/>
    <property type="project" value="UniProtKB-KW"/>
</dbReference>
<keyword evidence="3" id="KW-0120">Carbon dioxide fixation</keyword>
<feature type="compositionally biased region" description="Low complexity" evidence="4">
    <location>
        <begin position="154"/>
        <end position="175"/>
    </location>
</feature>
<dbReference type="InterPro" id="IPR038052">
    <property type="entry name" value="Chaperonin_RbcX_sf"/>
</dbReference>
<feature type="region of interest" description="Disordered" evidence="4">
    <location>
        <begin position="154"/>
        <end position="198"/>
    </location>
</feature>
<comment type="caution">
    <text evidence="5">The sequence shown here is derived from an EMBL/GenBank/DDBJ whole genome shotgun (WGS) entry which is preliminary data.</text>
</comment>
<evidence type="ECO:0000313" key="6">
    <source>
        <dbReference type="Proteomes" id="UP000236333"/>
    </source>
</evidence>
<keyword evidence="2" id="KW-0143">Chaperone</keyword>
<dbReference type="AlphaFoldDB" id="A0A2J8A3F2"/>
<sequence>MRPGCGMLSSGCSSSARQPAAPRRSSAPTWRRSEALEGSGRGALGAYDAAAATDLHQFLQSVPMKEGDAWLAELMRKNTSLGLRLMEVRDSYCAEGFEWDHLQRLAQQDMKKANTQLMKQFATASLEASMAQPDAVTAAATAAGDVTAAAAVTGAAPGADGTPSAEEGAGEASGEGMKEGEGEGQPDATTPLATPPDP</sequence>
<dbReference type="GO" id="GO:0110102">
    <property type="term" value="P:ribulose bisphosphate carboxylase complex assembly"/>
    <property type="evidence" value="ECO:0007669"/>
    <property type="project" value="InterPro"/>
</dbReference>
<dbReference type="PANTHER" id="PTHR33791">
    <property type="entry name" value="CHAPERONIN-LIKE RBCX PROTEIN 1, CHLOROPLASTIC"/>
    <property type="match status" value="1"/>
</dbReference>
<dbReference type="OrthoDB" id="513226at2759"/>
<dbReference type="Pfam" id="PF02341">
    <property type="entry name" value="RbcX"/>
    <property type="match status" value="1"/>
</dbReference>
<organism evidence="5 6">
    <name type="scientific">Tetrabaena socialis</name>
    <dbReference type="NCBI Taxonomy" id="47790"/>
    <lineage>
        <taxon>Eukaryota</taxon>
        <taxon>Viridiplantae</taxon>
        <taxon>Chlorophyta</taxon>
        <taxon>core chlorophytes</taxon>
        <taxon>Chlorophyceae</taxon>
        <taxon>CS clade</taxon>
        <taxon>Chlamydomonadales</taxon>
        <taxon>Tetrabaenaceae</taxon>
        <taxon>Tetrabaena</taxon>
    </lineage>
</organism>
<reference evidence="5 6" key="1">
    <citation type="journal article" date="2017" name="Mol. Biol. Evol.">
        <title>The 4-celled Tetrabaena socialis nuclear genome reveals the essential components for genetic control of cell number at the origin of multicellularity in the volvocine lineage.</title>
        <authorList>
            <person name="Featherston J."/>
            <person name="Arakaki Y."/>
            <person name="Hanschen E.R."/>
            <person name="Ferris P.J."/>
            <person name="Michod R.E."/>
            <person name="Olson B.J.S.C."/>
            <person name="Nozaki H."/>
            <person name="Durand P.M."/>
        </authorList>
    </citation>
    <scope>NUCLEOTIDE SEQUENCE [LARGE SCALE GENOMIC DNA]</scope>
    <source>
        <strain evidence="5 6">NIES-571</strain>
    </source>
</reference>
<dbReference type="SUPFAM" id="SSF158615">
    <property type="entry name" value="RbcX-like"/>
    <property type="match status" value="1"/>
</dbReference>
<evidence type="ECO:0000256" key="4">
    <source>
        <dbReference type="SAM" id="MobiDB-lite"/>
    </source>
</evidence>